<evidence type="ECO:0000313" key="9">
    <source>
        <dbReference type="EMBL" id="KAG5671820.1"/>
    </source>
</evidence>
<dbReference type="GO" id="GO:0004222">
    <property type="term" value="F:metalloendopeptidase activity"/>
    <property type="evidence" value="ECO:0007669"/>
    <property type="project" value="UniProtKB-UniRule"/>
</dbReference>
<dbReference type="GO" id="GO:0008270">
    <property type="term" value="F:zinc ion binding"/>
    <property type="evidence" value="ECO:0007669"/>
    <property type="project" value="UniProtKB-UniRule"/>
</dbReference>
<feature type="binding site" evidence="6">
    <location>
        <position position="120"/>
    </location>
    <ligand>
        <name>Zn(2+)</name>
        <dbReference type="ChEBI" id="CHEBI:29105"/>
        <note>catalytic</note>
    </ligand>
</feature>
<comment type="caution">
    <text evidence="6">Lacks conserved residue(s) required for the propagation of feature annotation.</text>
</comment>
<evidence type="ECO:0000256" key="1">
    <source>
        <dbReference type="ARBA" id="ARBA00022670"/>
    </source>
</evidence>
<feature type="domain" description="Peptidase M12A" evidence="8">
    <location>
        <begin position="21"/>
        <end position="220"/>
    </location>
</feature>
<dbReference type="EMBL" id="JADBJN010000003">
    <property type="protein sequence ID" value="KAG5671820.1"/>
    <property type="molecule type" value="Genomic_DNA"/>
</dbReference>
<keyword evidence="10" id="KW-1185">Reference proteome</keyword>
<keyword evidence="4 6" id="KW-0862">Zinc</keyword>
<proteinExistence type="predicted"/>
<dbReference type="SUPFAM" id="SSF55486">
    <property type="entry name" value="Metalloproteases ('zincins'), catalytic domain"/>
    <property type="match status" value="1"/>
</dbReference>
<dbReference type="PROSITE" id="PS51864">
    <property type="entry name" value="ASTACIN"/>
    <property type="match status" value="1"/>
</dbReference>
<name>A0A9J6BPN6_POLVA</name>
<evidence type="ECO:0000256" key="7">
    <source>
        <dbReference type="RuleBase" id="RU361183"/>
    </source>
</evidence>
<reference evidence="9" key="1">
    <citation type="submission" date="2021-03" db="EMBL/GenBank/DDBJ databases">
        <title>Chromosome level genome of the anhydrobiotic midge Polypedilum vanderplanki.</title>
        <authorList>
            <person name="Yoshida Y."/>
            <person name="Kikawada T."/>
            <person name="Gusev O."/>
        </authorList>
    </citation>
    <scope>NUCLEOTIDE SEQUENCE</scope>
    <source>
        <strain evidence="9">NIAS01</strain>
        <tissue evidence="9">Whole body or cell culture</tissue>
    </source>
</reference>
<dbReference type="EC" id="3.4.24.-" evidence="7"/>
<dbReference type="PRINTS" id="PR00480">
    <property type="entry name" value="ASTACIN"/>
</dbReference>
<dbReference type="InterPro" id="IPR001506">
    <property type="entry name" value="Peptidase_M12A"/>
</dbReference>
<dbReference type="Proteomes" id="UP001107558">
    <property type="component" value="Chromosome 3"/>
</dbReference>
<dbReference type="SMART" id="SM00235">
    <property type="entry name" value="ZnMc"/>
    <property type="match status" value="1"/>
</dbReference>
<dbReference type="AlphaFoldDB" id="A0A9J6BPN6"/>
<dbReference type="InterPro" id="IPR024079">
    <property type="entry name" value="MetalloPept_cat_dom_sf"/>
</dbReference>
<dbReference type="GO" id="GO:0006508">
    <property type="term" value="P:proteolysis"/>
    <property type="evidence" value="ECO:0007669"/>
    <property type="project" value="UniProtKB-KW"/>
</dbReference>
<evidence type="ECO:0000313" key="10">
    <source>
        <dbReference type="Proteomes" id="UP001107558"/>
    </source>
</evidence>
<evidence type="ECO:0000259" key="8">
    <source>
        <dbReference type="PROSITE" id="PS51864"/>
    </source>
</evidence>
<keyword evidence="2 6" id="KW-0479">Metal-binding</keyword>
<dbReference type="Pfam" id="PF01400">
    <property type="entry name" value="Astacin"/>
    <property type="match status" value="1"/>
</dbReference>
<gene>
    <name evidence="9" type="ORF">PVAND_001995</name>
</gene>
<evidence type="ECO:0000256" key="2">
    <source>
        <dbReference type="ARBA" id="ARBA00022723"/>
    </source>
</evidence>
<keyword evidence="3 6" id="KW-0378">Hydrolase</keyword>
<keyword evidence="1 6" id="KW-0645">Protease</keyword>
<dbReference type="PANTHER" id="PTHR10127:SF780">
    <property type="entry name" value="METALLOENDOPEPTIDASE"/>
    <property type="match status" value="1"/>
</dbReference>
<dbReference type="PANTHER" id="PTHR10127">
    <property type="entry name" value="DISCOIDIN, CUB, EGF, LAMININ , AND ZINC METALLOPROTEASE DOMAIN CONTAINING"/>
    <property type="match status" value="1"/>
</dbReference>
<evidence type="ECO:0000256" key="3">
    <source>
        <dbReference type="ARBA" id="ARBA00022801"/>
    </source>
</evidence>
<protein>
    <recommendedName>
        <fullName evidence="7">Metalloendopeptidase</fullName>
        <ecNumber evidence="7">3.4.24.-</ecNumber>
    </recommendedName>
</protein>
<evidence type="ECO:0000256" key="5">
    <source>
        <dbReference type="ARBA" id="ARBA00023049"/>
    </source>
</evidence>
<dbReference type="CDD" id="cd04280">
    <property type="entry name" value="ZnMc_astacin_like"/>
    <property type="match status" value="1"/>
</dbReference>
<feature type="binding site" evidence="6">
    <location>
        <position position="126"/>
    </location>
    <ligand>
        <name>Zn(2+)</name>
        <dbReference type="ChEBI" id="CHEBI:29105"/>
        <note>catalytic</note>
    </ligand>
</feature>
<dbReference type="OrthoDB" id="291007at2759"/>
<organism evidence="9 10">
    <name type="scientific">Polypedilum vanderplanki</name>
    <name type="common">Sleeping chironomid midge</name>
    <dbReference type="NCBI Taxonomy" id="319348"/>
    <lineage>
        <taxon>Eukaryota</taxon>
        <taxon>Metazoa</taxon>
        <taxon>Ecdysozoa</taxon>
        <taxon>Arthropoda</taxon>
        <taxon>Hexapoda</taxon>
        <taxon>Insecta</taxon>
        <taxon>Pterygota</taxon>
        <taxon>Neoptera</taxon>
        <taxon>Endopterygota</taxon>
        <taxon>Diptera</taxon>
        <taxon>Nematocera</taxon>
        <taxon>Chironomoidea</taxon>
        <taxon>Chironomidae</taxon>
        <taxon>Chironominae</taxon>
        <taxon>Polypedilum</taxon>
        <taxon>Polypedilum</taxon>
    </lineage>
</organism>
<comment type="caution">
    <text evidence="9">The sequence shown here is derived from an EMBL/GenBank/DDBJ whole genome shotgun (WGS) entry which is preliminary data.</text>
</comment>
<feature type="binding site" evidence="6">
    <location>
        <position position="116"/>
    </location>
    <ligand>
        <name>Zn(2+)</name>
        <dbReference type="ChEBI" id="CHEBI:29105"/>
        <note>catalytic</note>
    </ligand>
</feature>
<sequence>MMKKKVGSLTKRYSIDTRARTGVLDTIYRWPKVGNLVYVPYVIGAEYPSSDRKKIIDAMDDFHELTCIRFIPRTSQSDYITIKHGDGCASFVGNIGGEQEVTLHNNGCILHEIRVHELIHTLGYMHMQSSADRDSYMKIIWENIESGMEYNFDKVSIDTHGNFGTSYDYESIMHYGGDAYSINGEITIETLDPSKQNRIGKSVKMSSGDIARVKNMYNCS</sequence>
<evidence type="ECO:0000256" key="6">
    <source>
        <dbReference type="PROSITE-ProRule" id="PRU01211"/>
    </source>
</evidence>
<dbReference type="Gene3D" id="3.40.390.10">
    <property type="entry name" value="Collagenase (Catalytic Domain)"/>
    <property type="match status" value="1"/>
</dbReference>
<feature type="active site" evidence="6">
    <location>
        <position position="117"/>
    </location>
</feature>
<comment type="cofactor">
    <cofactor evidence="6 7">
        <name>Zn(2+)</name>
        <dbReference type="ChEBI" id="CHEBI:29105"/>
    </cofactor>
    <text evidence="6 7">Binds 1 zinc ion per subunit.</text>
</comment>
<dbReference type="InterPro" id="IPR034035">
    <property type="entry name" value="Astacin-like_dom"/>
</dbReference>
<keyword evidence="5 6" id="KW-0482">Metalloprotease</keyword>
<dbReference type="InterPro" id="IPR006026">
    <property type="entry name" value="Peptidase_Metallo"/>
</dbReference>
<evidence type="ECO:0000256" key="4">
    <source>
        <dbReference type="ARBA" id="ARBA00022833"/>
    </source>
</evidence>
<accession>A0A9J6BPN6</accession>